<comment type="caution">
    <text evidence="1">The sequence shown here is derived from an EMBL/GenBank/DDBJ whole genome shotgun (WGS) entry which is preliminary data.</text>
</comment>
<gene>
    <name evidence="1" type="ORF">O6H91_07G057200</name>
</gene>
<evidence type="ECO:0000313" key="2">
    <source>
        <dbReference type="Proteomes" id="UP001162992"/>
    </source>
</evidence>
<reference evidence="2" key="1">
    <citation type="journal article" date="2024" name="Proc. Natl. Acad. Sci. U.S.A.">
        <title>Extraordinary preservation of gene collinearity over three hundred million years revealed in homosporous lycophytes.</title>
        <authorList>
            <person name="Li C."/>
            <person name="Wickell D."/>
            <person name="Kuo L.Y."/>
            <person name="Chen X."/>
            <person name="Nie B."/>
            <person name="Liao X."/>
            <person name="Peng D."/>
            <person name="Ji J."/>
            <person name="Jenkins J."/>
            <person name="Williams M."/>
            <person name="Shu S."/>
            <person name="Plott C."/>
            <person name="Barry K."/>
            <person name="Rajasekar S."/>
            <person name="Grimwood J."/>
            <person name="Han X."/>
            <person name="Sun S."/>
            <person name="Hou Z."/>
            <person name="He W."/>
            <person name="Dai G."/>
            <person name="Sun C."/>
            <person name="Schmutz J."/>
            <person name="Leebens-Mack J.H."/>
            <person name="Li F.W."/>
            <person name="Wang L."/>
        </authorList>
    </citation>
    <scope>NUCLEOTIDE SEQUENCE [LARGE SCALE GENOMIC DNA]</scope>
    <source>
        <strain evidence="2">cv. PW_Plant_1</strain>
    </source>
</reference>
<proteinExistence type="predicted"/>
<dbReference type="Proteomes" id="UP001162992">
    <property type="component" value="Chromosome 7"/>
</dbReference>
<name>A0ACC2D5Q0_DIPCM</name>
<accession>A0ACC2D5Q0</accession>
<organism evidence="1 2">
    <name type="scientific">Diphasiastrum complanatum</name>
    <name type="common">Issler's clubmoss</name>
    <name type="synonym">Lycopodium complanatum</name>
    <dbReference type="NCBI Taxonomy" id="34168"/>
    <lineage>
        <taxon>Eukaryota</taxon>
        <taxon>Viridiplantae</taxon>
        <taxon>Streptophyta</taxon>
        <taxon>Embryophyta</taxon>
        <taxon>Tracheophyta</taxon>
        <taxon>Lycopodiopsida</taxon>
        <taxon>Lycopodiales</taxon>
        <taxon>Lycopodiaceae</taxon>
        <taxon>Lycopodioideae</taxon>
        <taxon>Diphasiastrum</taxon>
    </lineage>
</organism>
<protein>
    <submittedName>
        <fullName evidence="1">Uncharacterized protein</fullName>
    </submittedName>
</protein>
<evidence type="ECO:0000313" key="1">
    <source>
        <dbReference type="EMBL" id="KAJ7549520.1"/>
    </source>
</evidence>
<sequence length="182" mass="20283">MCSASPEHVLNNSKPSRKAGLIAKVSDNLDAEQKFSCQMANKARPDLKLPRVAAWKKNQTKSGKANKLLLTVNVLGNPGPLRFLVYSHDTVKRVIQLALKAYASEGRVPVLGINYKTVELCCANNDFEALGLNQPAGRLGTRNFLLHKKKQETGNTQERRKTSISFPVKFWTSMMNTFICYS</sequence>
<keyword evidence="2" id="KW-1185">Reference proteome</keyword>
<dbReference type="EMBL" id="CM055098">
    <property type="protein sequence ID" value="KAJ7549520.1"/>
    <property type="molecule type" value="Genomic_DNA"/>
</dbReference>